<gene>
    <name evidence="2" type="ORF">PAMC26577_11985</name>
</gene>
<name>A0A242MYC6_CABSO</name>
<dbReference type="EMBL" id="NBTZ01000042">
    <property type="protein sequence ID" value="OTP76134.1"/>
    <property type="molecule type" value="Genomic_DNA"/>
</dbReference>
<evidence type="ECO:0000256" key="1">
    <source>
        <dbReference type="SAM" id="Phobius"/>
    </source>
</evidence>
<dbReference type="Proteomes" id="UP000195221">
    <property type="component" value="Unassembled WGS sequence"/>
</dbReference>
<comment type="caution">
    <text evidence="2">The sequence shown here is derived from an EMBL/GenBank/DDBJ whole genome shotgun (WGS) entry which is preliminary data.</text>
</comment>
<keyword evidence="1" id="KW-0812">Transmembrane</keyword>
<feature type="transmembrane region" description="Helical" evidence="1">
    <location>
        <begin position="127"/>
        <end position="152"/>
    </location>
</feature>
<feature type="transmembrane region" description="Helical" evidence="1">
    <location>
        <begin position="224"/>
        <end position="251"/>
    </location>
</feature>
<feature type="transmembrane region" description="Helical" evidence="1">
    <location>
        <begin position="70"/>
        <end position="94"/>
    </location>
</feature>
<accession>A0A242MYC6</accession>
<feature type="transmembrane region" description="Helical" evidence="1">
    <location>
        <begin position="290"/>
        <end position="314"/>
    </location>
</feature>
<dbReference type="AlphaFoldDB" id="A0A242MYC6"/>
<feature type="transmembrane region" description="Helical" evidence="1">
    <location>
        <begin position="159"/>
        <end position="180"/>
    </location>
</feature>
<proteinExistence type="predicted"/>
<feature type="transmembrane region" description="Helical" evidence="1">
    <location>
        <begin position="263"/>
        <end position="284"/>
    </location>
</feature>
<reference evidence="2 3" key="1">
    <citation type="submission" date="2017-03" db="EMBL/GenBank/DDBJ databases">
        <title>Genome analysis of strain PAMC 26577.</title>
        <authorList>
            <person name="Oh H.-M."/>
            <person name="Yang J.-A."/>
        </authorList>
    </citation>
    <scope>NUCLEOTIDE SEQUENCE [LARGE SCALE GENOMIC DNA]</scope>
    <source>
        <strain evidence="2 3">PAMC 26577</strain>
    </source>
</reference>
<keyword evidence="1" id="KW-0472">Membrane</keyword>
<protein>
    <recommendedName>
        <fullName evidence="4">Zinc ribbon domain-containing protein</fullName>
    </recommendedName>
</protein>
<sequence>MAPRPGDENKLPEKHMSSSKDAIRGSLVVLEAVDAARNTRAFLLFLGSAVAALVGAGIFLAIASVAAANGVYVLAGLFTFVGWFVGMLITATGVSATGKTLMDQIQRRPVLSVRDVLTFGLMTLPKLAAIFLIEIAIFVCFLVILAIVLFICKIPVVGALLYTVVYPIASVAGGVLWFSFGFVVNPLAAPAFWEGYTVRQTLDVLGVSRKAFNIGRLLPPVVQLLVLLLIAGIVAFITSAIVFSGSAFVATMGSAMIGFGRNFFAMGSGFGLGAMSMGGLGGMSDGLGGYVLATIVGASILGAIAATFPLLVYLAGTCSIFLNLAGTSDEASSPALPPAAPQSVPFGPSSKPAAPAVIAAAPTPATNVQFHCAQCGARAEPHDVFCGECGADLPRGE</sequence>
<evidence type="ECO:0000313" key="3">
    <source>
        <dbReference type="Proteomes" id="UP000195221"/>
    </source>
</evidence>
<feature type="transmembrane region" description="Helical" evidence="1">
    <location>
        <begin position="41"/>
        <end position="63"/>
    </location>
</feature>
<evidence type="ECO:0000313" key="2">
    <source>
        <dbReference type="EMBL" id="OTP76134.1"/>
    </source>
</evidence>
<organism evidence="2 3">
    <name type="scientific">Caballeronia sordidicola</name>
    <name type="common">Burkholderia sordidicola</name>
    <dbReference type="NCBI Taxonomy" id="196367"/>
    <lineage>
        <taxon>Bacteria</taxon>
        <taxon>Pseudomonadati</taxon>
        <taxon>Pseudomonadota</taxon>
        <taxon>Betaproteobacteria</taxon>
        <taxon>Burkholderiales</taxon>
        <taxon>Burkholderiaceae</taxon>
        <taxon>Caballeronia</taxon>
    </lineage>
</organism>
<keyword evidence="1" id="KW-1133">Transmembrane helix</keyword>
<evidence type="ECO:0008006" key="4">
    <source>
        <dbReference type="Google" id="ProtNLM"/>
    </source>
</evidence>